<dbReference type="InterPro" id="IPR008250">
    <property type="entry name" value="ATPase_P-typ_transduc_dom_A_sf"/>
</dbReference>
<dbReference type="PANTHER" id="PTHR43520">
    <property type="entry name" value="ATP7, ISOFORM B"/>
    <property type="match status" value="1"/>
</dbReference>
<feature type="domain" description="P-type ATPase A" evidence="3">
    <location>
        <begin position="6"/>
        <end position="84"/>
    </location>
</feature>
<feature type="non-terminal residue" evidence="4">
    <location>
        <position position="1"/>
    </location>
</feature>
<dbReference type="Gene3D" id="2.70.150.10">
    <property type="entry name" value="Calcium-transporting ATPase, cytoplasmic transduction domain A"/>
    <property type="match status" value="1"/>
</dbReference>
<dbReference type="GO" id="GO:0016787">
    <property type="term" value="F:hydrolase activity"/>
    <property type="evidence" value="ECO:0007669"/>
    <property type="project" value="UniProtKB-KW"/>
</dbReference>
<gene>
    <name evidence="4" type="ORF">B1B_17968</name>
</gene>
<dbReference type="EC" id="3.6.3.-" evidence="4"/>
<keyword evidence="4" id="KW-0378">Hydrolase</keyword>
<keyword evidence="2" id="KW-1278">Translocase</keyword>
<organism evidence="4">
    <name type="scientific">mine drainage metagenome</name>
    <dbReference type="NCBI Taxonomy" id="410659"/>
    <lineage>
        <taxon>unclassified sequences</taxon>
        <taxon>metagenomes</taxon>
        <taxon>ecological metagenomes</taxon>
    </lineage>
</organism>
<dbReference type="PANTHER" id="PTHR43520:SF8">
    <property type="entry name" value="P-TYPE CU(+) TRANSPORTER"/>
    <property type="match status" value="1"/>
</dbReference>
<evidence type="ECO:0000256" key="1">
    <source>
        <dbReference type="ARBA" id="ARBA00022723"/>
    </source>
</evidence>
<proteinExistence type="predicted"/>
<dbReference type="InterPro" id="IPR059000">
    <property type="entry name" value="ATPase_P-type_domA"/>
</dbReference>
<sequence length="85" mass="9128">SALLTLQPKIVHMINANNVYDKKIEEIEIADMLLVKPGEKIPTDSVVVSGISSVDESMVTGESMPITKKRLDKVIGGTVNMTGST</sequence>
<name>T0YFA2_9ZZZZ</name>
<reference evidence="4" key="2">
    <citation type="journal article" date="2014" name="ISME J.">
        <title>Microbial stratification in low pH oxic and suboxic macroscopic growths along an acid mine drainage.</title>
        <authorList>
            <person name="Mendez-Garcia C."/>
            <person name="Mesa V."/>
            <person name="Sprenger R.R."/>
            <person name="Richter M."/>
            <person name="Diez M.S."/>
            <person name="Solano J."/>
            <person name="Bargiela R."/>
            <person name="Golyshina O.V."/>
            <person name="Manteca A."/>
            <person name="Ramos J.L."/>
            <person name="Gallego J.R."/>
            <person name="Llorente I."/>
            <person name="Martins Dos Santos V.A."/>
            <person name="Jensen O.N."/>
            <person name="Pelaez A.I."/>
            <person name="Sanchez J."/>
            <person name="Ferrer M."/>
        </authorList>
    </citation>
    <scope>NUCLEOTIDE SEQUENCE</scope>
</reference>
<dbReference type="GO" id="GO:0055070">
    <property type="term" value="P:copper ion homeostasis"/>
    <property type="evidence" value="ECO:0007669"/>
    <property type="project" value="TreeGrafter"/>
</dbReference>
<dbReference type="Pfam" id="PF00122">
    <property type="entry name" value="E1-E2_ATPase"/>
    <property type="match status" value="1"/>
</dbReference>
<accession>T0YFA2</accession>
<dbReference type="SUPFAM" id="SSF81653">
    <property type="entry name" value="Calcium ATPase, transduction domain A"/>
    <property type="match status" value="1"/>
</dbReference>
<evidence type="ECO:0000256" key="2">
    <source>
        <dbReference type="ARBA" id="ARBA00022967"/>
    </source>
</evidence>
<comment type="caution">
    <text evidence="4">The sequence shown here is derived from an EMBL/GenBank/DDBJ whole genome shotgun (WGS) entry which is preliminary data.</text>
</comment>
<dbReference type="GO" id="GO:0005507">
    <property type="term" value="F:copper ion binding"/>
    <property type="evidence" value="ECO:0007669"/>
    <property type="project" value="TreeGrafter"/>
</dbReference>
<dbReference type="GO" id="GO:0016020">
    <property type="term" value="C:membrane"/>
    <property type="evidence" value="ECO:0007669"/>
    <property type="project" value="TreeGrafter"/>
</dbReference>
<evidence type="ECO:0000313" key="4">
    <source>
        <dbReference type="EMBL" id="EQD31823.1"/>
    </source>
</evidence>
<protein>
    <submittedName>
        <fullName evidence="4">ATPase, P-type, ATPase-associated region domain protein</fullName>
        <ecNumber evidence="4">3.6.3.-</ecNumber>
    </submittedName>
</protein>
<dbReference type="EMBL" id="AUZY01012015">
    <property type="protein sequence ID" value="EQD31823.1"/>
    <property type="molecule type" value="Genomic_DNA"/>
</dbReference>
<keyword evidence="1" id="KW-0479">Metal-binding</keyword>
<reference evidence="4" key="1">
    <citation type="submission" date="2013-08" db="EMBL/GenBank/DDBJ databases">
        <authorList>
            <person name="Mendez C."/>
            <person name="Richter M."/>
            <person name="Ferrer M."/>
            <person name="Sanchez J."/>
        </authorList>
    </citation>
    <scope>NUCLEOTIDE SEQUENCE</scope>
</reference>
<evidence type="ECO:0000259" key="3">
    <source>
        <dbReference type="Pfam" id="PF00122"/>
    </source>
</evidence>
<dbReference type="GO" id="GO:0043682">
    <property type="term" value="F:P-type divalent copper transporter activity"/>
    <property type="evidence" value="ECO:0007669"/>
    <property type="project" value="TreeGrafter"/>
</dbReference>
<dbReference type="AlphaFoldDB" id="T0YFA2"/>